<proteinExistence type="predicted"/>
<dbReference type="Pfam" id="PF01627">
    <property type="entry name" value="Hpt"/>
    <property type="match status" value="1"/>
</dbReference>
<evidence type="ECO:0000256" key="1">
    <source>
        <dbReference type="ARBA" id="ARBA00022553"/>
    </source>
</evidence>
<dbReference type="InterPro" id="IPR011006">
    <property type="entry name" value="CheY-like_superfamily"/>
</dbReference>
<keyword evidence="2" id="KW-0902">Two-component regulatory system</keyword>
<dbReference type="PROSITE" id="PS50110">
    <property type="entry name" value="RESPONSE_REGULATORY"/>
    <property type="match status" value="1"/>
</dbReference>
<feature type="modified residue" description="4-aspartylphosphate" evidence="3">
    <location>
        <position position="56"/>
    </location>
</feature>
<dbReference type="SUPFAM" id="SSF52172">
    <property type="entry name" value="CheY-like"/>
    <property type="match status" value="1"/>
</dbReference>
<gene>
    <name evidence="5" type="ORF">CtesDRAFT_PD2089</name>
</gene>
<dbReference type="EMBL" id="AAUJ02000001">
    <property type="protein sequence ID" value="EED67143.1"/>
    <property type="molecule type" value="Genomic_DNA"/>
</dbReference>
<dbReference type="PANTHER" id="PTHR44591:SF3">
    <property type="entry name" value="RESPONSE REGULATORY DOMAIN-CONTAINING PROTEIN"/>
    <property type="match status" value="1"/>
</dbReference>
<evidence type="ECO:0000256" key="3">
    <source>
        <dbReference type="PROSITE-ProRule" id="PRU00169"/>
    </source>
</evidence>
<dbReference type="Pfam" id="PF00072">
    <property type="entry name" value="Response_reg"/>
    <property type="match status" value="1"/>
</dbReference>
<dbReference type="PANTHER" id="PTHR44591">
    <property type="entry name" value="STRESS RESPONSE REGULATOR PROTEIN 1"/>
    <property type="match status" value="1"/>
</dbReference>
<dbReference type="InterPro" id="IPR050595">
    <property type="entry name" value="Bact_response_regulator"/>
</dbReference>
<keyword evidence="1 3" id="KW-0597">Phosphoprotein</keyword>
<dbReference type="InterPro" id="IPR036641">
    <property type="entry name" value="HPT_dom_sf"/>
</dbReference>
<evidence type="ECO:0000256" key="2">
    <source>
        <dbReference type="ARBA" id="ARBA00023012"/>
    </source>
</evidence>
<reference evidence="5 6" key="1">
    <citation type="journal article" date="2004" name="Appl. Environ. Microbiol.">
        <title>Mineralization of individual congeners of linear alkylbenzenesulfonate by defined pairs of heterotrophic bacteria.</title>
        <authorList>
            <person name="Schleheck D."/>
            <person name="Knepper T.P."/>
            <person name="Fischer K."/>
            <person name="Cook A.M."/>
        </authorList>
    </citation>
    <scope>NUCLEOTIDE SEQUENCE [LARGE SCALE GENOMIC DNA]</scope>
    <source>
        <strain evidence="6">DSM 14576 / KF-1</strain>
    </source>
</reference>
<dbReference type="OrthoDB" id="9150035at2"/>
<dbReference type="Proteomes" id="UP000003039">
    <property type="component" value="Unassembled WGS sequence"/>
</dbReference>
<evidence type="ECO:0000313" key="6">
    <source>
        <dbReference type="Proteomes" id="UP000003039"/>
    </source>
</evidence>
<dbReference type="InterPro" id="IPR001789">
    <property type="entry name" value="Sig_transdc_resp-reg_receiver"/>
</dbReference>
<comment type="caution">
    <text evidence="5">The sequence shown here is derived from an EMBL/GenBank/DDBJ whole genome shotgun (WGS) entry which is preliminary data.</text>
</comment>
<dbReference type="GO" id="GO:0000160">
    <property type="term" value="P:phosphorelay signal transduction system"/>
    <property type="evidence" value="ECO:0007669"/>
    <property type="project" value="UniProtKB-KW"/>
</dbReference>
<sequence length="240" mass="26527">MNSTPAVVLLVEDDPSIARFVGLALEGLPLELITCTSAEEAQLVLPERPCVMLITDLMLPGISGLKLIEWLRSSTSATCQVVVFSAGVDYAIAQQLDHLKVHQILRKPVSVIELVTCVQNVLESCSNRSTTVTSPNNTKPDAIDKFFCGDRELFLSYRASCSLQMPADQAEGSKHVSARDSAALRRLAHSLKSVFRLLGQEQAFSIAQSLEQACLREDWVILDKLWMQLENEMQIASSWH</sequence>
<dbReference type="GO" id="GO:0004672">
    <property type="term" value="F:protein kinase activity"/>
    <property type="evidence" value="ECO:0007669"/>
    <property type="project" value="UniProtKB-ARBA"/>
</dbReference>
<dbReference type="Gene3D" id="3.40.50.2300">
    <property type="match status" value="1"/>
</dbReference>
<dbReference type="Gene3D" id="1.20.120.160">
    <property type="entry name" value="HPT domain"/>
    <property type="match status" value="1"/>
</dbReference>
<dbReference type="eggNOG" id="COG2198">
    <property type="taxonomic scope" value="Bacteria"/>
</dbReference>
<evidence type="ECO:0000313" key="5">
    <source>
        <dbReference type="EMBL" id="EED67143.1"/>
    </source>
</evidence>
<dbReference type="InterPro" id="IPR008207">
    <property type="entry name" value="Sig_transdc_His_kin_Hpt_dom"/>
</dbReference>
<dbReference type="eggNOG" id="COG0745">
    <property type="taxonomic scope" value="Bacteria"/>
</dbReference>
<dbReference type="SMART" id="SM00448">
    <property type="entry name" value="REC"/>
    <property type="match status" value="1"/>
</dbReference>
<dbReference type="RefSeq" id="WP_003054546.1">
    <property type="nucleotide sequence ID" value="NZ_AAUJ02000001.1"/>
</dbReference>
<dbReference type="AlphaFoldDB" id="B7WRF8"/>
<organism evidence="5 6">
    <name type="scientific">Comamonas testosteroni (strain DSM 14576 / KF-1)</name>
    <name type="common">Pseudomonas testosteroni</name>
    <dbReference type="NCBI Taxonomy" id="399795"/>
    <lineage>
        <taxon>Bacteria</taxon>
        <taxon>Pseudomonadati</taxon>
        <taxon>Pseudomonadota</taxon>
        <taxon>Betaproteobacteria</taxon>
        <taxon>Burkholderiales</taxon>
        <taxon>Comamonadaceae</taxon>
        <taxon>Comamonas</taxon>
    </lineage>
</organism>
<protein>
    <submittedName>
        <fullName evidence="5">Response regulator receiver protein</fullName>
    </submittedName>
</protein>
<feature type="domain" description="Response regulatory" evidence="4">
    <location>
        <begin position="7"/>
        <end position="122"/>
    </location>
</feature>
<dbReference type="CDD" id="cd00156">
    <property type="entry name" value="REC"/>
    <property type="match status" value="1"/>
</dbReference>
<accession>B7WRF8</accession>
<evidence type="ECO:0000259" key="4">
    <source>
        <dbReference type="PROSITE" id="PS50110"/>
    </source>
</evidence>
<name>B7WRF8_COMTK</name>
<dbReference type="SUPFAM" id="SSF47226">
    <property type="entry name" value="Histidine-containing phosphotransfer domain, HPT domain"/>
    <property type="match status" value="1"/>
</dbReference>